<feature type="compositionally biased region" description="Gly residues" evidence="1">
    <location>
        <begin position="19"/>
        <end position="35"/>
    </location>
</feature>
<name>A0ABR0GKS1_9PEZI</name>
<protein>
    <submittedName>
        <fullName evidence="2">Uncharacterized protein</fullName>
    </submittedName>
</protein>
<keyword evidence="3" id="KW-1185">Reference proteome</keyword>
<evidence type="ECO:0000313" key="2">
    <source>
        <dbReference type="EMBL" id="KAK4656339.1"/>
    </source>
</evidence>
<evidence type="ECO:0000256" key="1">
    <source>
        <dbReference type="SAM" id="MobiDB-lite"/>
    </source>
</evidence>
<reference evidence="2 3" key="1">
    <citation type="journal article" date="2023" name="bioRxiv">
        <title>High-quality genome assemblies of four members of thePodospora anserinaspecies complex.</title>
        <authorList>
            <person name="Ament-Velasquez S.L."/>
            <person name="Vogan A.A."/>
            <person name="Wallerman O."/>
            <person name="Hartmann F."/>
            <person name="Gautier V."/>
            <person name="Silar P."/>
            <person name="Giraud T."/>
            <person name="Johannesson H."/>
        </authorList>
    </citation>
    <scope>NUCLEOTIDE SEQUENCE [LARGE SCALE GENOMIC DNA]</scope>
    <source>
        <strain evidence="2 3">CBS 415.72m</strain>
    </source>
</reference>
<gene>
    <name evidence="2" type="ORF">QC762_0059370</name>
</gene>
<dbReference type="Proteomes" id="UP001323405">
    <property type="component" value="Unassembled WGS sequence"/>
</dbReference>
<organism evidence="2 3">
    <name type="scientific">Podospora pseudocomata</name>
    <dbReference type="NCBI Taxonomy" id="2093779"/>
    <lineage>
        <taxon>Eukaryota</taxon>
        <taxon>Fungi</taxon>
        <taxon>Dikarya</taxon>
        <taxon>Ascomycota</taxon>
        <taxon>Pezizomycotina</taxon>
        <taxon>Sordariomycetes</taxon>
        <taxon>Sordariomycetidae</taxon>
        <taxon>Sordariales</taxon>
        <taxon>Podosporaceae</taxon>
        <taxon>Podospora</taxon>
    </lineage>
</organism>
<feature type="compositionally biased region" description="Acidic residues" evidence="1">
    <location>
        <begin position="36"/>
        <end position="45"/>
    </location>
</feature>
<sequence>MADQDKDKADSNKLAVPKGGNGGGGGGDNSDGNGDGGDEGLEPNMEDLFKMVSDVIDGGW</sequence>
<feature type="compositionally biased region" description="Basic and acidic residues" evidence="1">
    <location>
        <begin position="1"/>
        <end position="11"/>
    </location>
</feature>
<proteinExistence type="predicted"/>
<dbReference type="EMBL" id="JAFFHA010000005">
    <property type="protein sequence ID" value="KAK4656339.1"/>
    <property type="molecule type" value="Genomic_DNA"/>
</dbReference>
<evidence type="ECO:0000313" key="3">
    <source>
        <dbReference type="Proteomes" id="UP001323405"/>
    </source>
</evidence>
<feature type="region of interest" description="Disordered" evidence="1">
    <location>
        <begin position="1"/>
        <end position="47"/>
    </location>
</feature>
<dbReference type="GeneID" id="87903215"/>
<accession>A0ABR0GKS1</accession>
<comment type="caution">
    <text evidence="2">The sequence shown here is derived from an EMBL/GenBank/DDBJ whole genome shotgun (WGS) entry which is preliminary data.</text>
</comment>
<dbReference type="RefSeq" id="XP_062745314.1">
    <property type="nucleotide sequence ID" value="XM_062883576.1"/>
</dbReference>